<name>A0A9D4JLJ0_DREPO</name>
<accession>A0A9D4JLJ0</accession>
<sequence length="98" mass="10898">MFFCTRYIAPIVAVLSVLQEEAVLHVAHVVGLSHVPVRVVQAVGTTGVRPHEIPFRSLVISARVPAMLTGYGVCYSTIKMSDTNRNLLLIHQFHFTRI</sequence>
<dbReference type="Proteomes" id="UP000828390">
    <property type="component" value="Unassembled WGS sequence"/>
</dbReference>
<keyword evidence="2" id="KW-1185">Reference proteome</keyword>
<evidence type="ECO:0000313" key="2">
    <source>
        <dbReference type="Proteomes" id="UP000828390"/>
    </source>
</evidence>
<gene>
    <name evidence="1" type="ORF">DPMN_118078</name>
</gene>
<proteinExistence type="predicted"/>
<organism evidence="1 2">
    <name type="scientific">Dreissena polymorpha</name>
    <name type="common">Zebra mussel</name>
    <name type="synonym">Mytilus polymorpha</name>
    <dbReference type="NCBI Taxonomy" id="45954"/>
    <lineage>
        <taxon>Eukaryota</taxon>
        <taxon>Metazoa</taxon>
        <taxon>Spiralia</taxon>
        <taxon>Lophotrochozoa</taxon>
        <taxon>Mollusca</taxon>
        <taxon>Bivalvia</taxon>
        <taxon>Autobranchia</taxon>
        <taxon>Heteroconchia</taxon>
        <taxon>Euheterodonta</taxon>
        <taxon>Imparidentia</taxon>
        <taxon>Neoheterodontei</taxon>
        <taxon>Myida</taxon>
        <taxon>Dreissenoidea</taxon>
        <taxon>Dreissenidae</taxon>
        <taxon>Dreissena</taxon>
    </lineage>
</organism>
<dbReference type="EMBL" id="JAIWYP010000005">
    <property type="protein sequence ID" value="KAH3816560.1"/>
    <property type="molecule type" value="Genomic_DNA"/>
</dbReference>
<reference evidence="1" key="1">
    <citation type="journal article" date="2019" name="bioRxiv">
        <title>The Genome of the Zebra Mussel, Dreissena polymorpha: A Resource for Invasive Species Research.</title>
        <authorList>
            <person name="McCartney M.A."/>
            <person name="Auch B."/>
            <person name="Kono T."/>
            <person name="Mallez S."/>
            <person name="Zhang Y."/>
            <person name="Obille A."/>
            <person name="Becker A."/>
            <person name="Abrahante J.E."/>
            <person name="Garbe J."/>
            <person name="Badalamenti J.P."/>
            <person name="Herman A."/>
            <person name="Mangelson H."/>
            <person name="Liachko I."/>
            <person name="Sullivan S."/>
            <person name="Sone E.D."/>
            <person name="Koren S."/>
            <person name="Silverstein K.A.T."/>
            <person name="Beckman K.B."/>
            <person name="Gohl D.M."/>
        </authorList>
    </citation>
    <scope>NUCLEOTIDE SEQUENCE</scope>
    <source>
        <strain evidence="1">Duluth1</strain>
        <tissue evidence="1">Whole animal</tissue>
    </source>
</reference>
<dbReference type="AlphaFoldDB" id="A0A9D4JLJ0"/>
<protein>
    <submittedName>
        <fullName evidence="1">Uncharacterized protein</fullName>
    </submittedName>
</protein>
<evidence type="ECO:0000313" key="1">
    <source>
        <dbReference type="EMBL" id="KAH3816560.1"/>
    </source>
</evidence>
<comment type="caution">
    <text evidence="1">The sequence shown here is derived from an EMBL/GenBank/DDBJ whole genome shotgun (WGS) entry which is preliminary data.</text>
</comment>
<reference evidence="1" key="2">
    <citation type="submission" date="2020-11" db="EMBL/GenBank/DDBJ databases">
        <authorList>
            <person name="McCartney M.A."/>
            <person name="Auch B."/>
            <person name="Kono T."/>
            <person name="Mallez S."/>
            <person name="Becker A."/>
            <person name="Gohl D.M."/>
            <person name="Silverstein K.A.T."/>
            <person name="Koren S."/>
            <person name="Bechman K.B."/>
            <person name="Herman A."/>
            <person name="Abrahante J.E."/>
            <person name="Garbe J."/>
        </authorList>
    </citation>
    <scope>NUCLEOTIDE SEQUENCE</scope>
    <source>
        <strain evidence="1">Duluth1</strain>
        <tissue evidence="1">Whole animal</tissue>
    </source>
</reference>